<organism evidence="2 3">
    <name type="scientific">Cryptococcus floricola</name>
    <dbReference type="NCBI Taxonomy" id="2591691"/>
    <lineage>
        <taxon>Eukaryota</taxon>
        <taxon>Fungi</taxon>
        <taxon>Dikarya</taxon>
        <taxon>Basidiomycota</taxon>
        <taxon>Agaricomycotina</taxon>
        <taxon>Tremellomycetes</taxon>
        <taxon>Tremellales</taxon>
        <taxon>Cryptococcaceae</taxon>
        <taxon>Cryptococcus</taxon>
    </lineage>
</organism>
<dbReference type="AlphaFoldDB" id="A0A5D3AKM3"/>
<keyword evidence="3" id="KW-1185">Reference proteome</keyword>
<comment type="caution">
    <text evidence="2">The sequence shown here is derived from an EMBL/GenBank/DDBJ whole genome shotgun (WGS) entry which is preliminary data.</text>
</comment>
<dbReference type="Proteomes" id="UP000322245">
    <property type="component" value="Unassembled WGS sequence"/>
</dbReference>
<sequence length="351" mass="39034">MSSLAIPHFFSGSSSETSPPEPKAWNVLEVYGWDRVYSEVDYDPFDTVSRLEGWKKTFVKNDEWRILLEDATESAGATTAPNSASIDEFNKTKQHVLSDPKFASRVTDLRNVIDVLSQGDNPSVENGFSYYDGEFRIDGSRSGFQDGGQQHGDRTKWTIRATRDKRDRIFFSDSTDIAERLERFRKRSVLVKPSTEPIEGVLVRDFGADKSTTSFEESATTSLDIQTLFDQQDSGQVVEGQSNSSVTRWDIEKGFDHKELGFDGEHAFAVGKPKEASKGEPLSSQVLGEDPEDGYVEALAAAAQQLDALPESAKGDCNFSYYTPSGYRATVGRRKRSMPSGAEWLVSLGKR</sequence>
<protein>
    <submittedName>
        <fullName evidence="2">Uncharacterized protein</fullName>
    </submittedName>
</protein>
<reference evidence="2 3" key="1">
    <citation type="submission" date="2017-05" db="EMBL/GenBank/DDBJ databases">
        <title>The Genome Sequence of Tsuchiyaea wingfieldii DSM 27421.</title>
        <authorList>
            <person name="Cuomo C."/>
            <person name="Passer A."/>
            <person name="Billmyre B."/>
            <person name="Heitman J."/>
        </authorList>
    </citation>
    <scope>NUCLEOTIDE SEQUENCE [LARGE SCALE GENOMIC DNA]</scope>
    <source>
        <strain evidence="2 3">DSM 27421</strain>
    </source>
</reference>
<feature type="region of interest" description="Disordered" evidence="1">
    <location>
        <begin position="1"/>
        <end position="22"/>
    </location>
</feature>
<evidence type="ECO:0000256" key="1">
    <source>
        <dbReference type="SAM" id="MobiDB-lite"/>
    </source>
</evidence>
<name>A0A5D3AKM3_9TREE</name>
<dbReference type="EMBL" id="NIDF01000159">
    <property type="protein sequence ID" value="TYJ52077.1"/>
    <property type="molecule type" value="Genomic_DNA"/>
</dbReference>
<evidence type="ECO:0000313" key="2">
    <source>
        <dbReference type="EMBL" id="TYJ52077.1"/>
    </source>
</evidence>
<gene>
    <name evidence="2" type="ORF">B9479_007334</name>
</gene>
<proteinExistence type="predicted"/>
<evidence type="ECO:0000313" key="3">
    <source>
        <dbReference type="Proteomes" id="UP000322245"/>
    </source>
</evidence>
<accession>A0A5D3AKM3</accession>